<feature type="region of interest" description="Disordered" evidence="1">
    <location>
        <begin position="24"/>
        <end position="89"/>
    </location>
</feature>
<evidence type="ECO:0000313" key="2">
    <source>
        <dbReference type="Proteomes" id="UP000515160"/>
    </source>
</evidence>
<dbReference type="GeneID" id="127565787"/>
<gene>
    <name evidence="3" type="primary">LOC127565787</name>
</gene>
<reference evidence="3" key="1">
    <citation type="submission" date="2025-08" db="UniProtKB">
        <authorList>
            <consortium name="RefSeq"/>
        </authorList>
    </citation>
    <scope>IDENTIFICATION</scope>
    <source>
        <strain evidence="3">15112-1751.03</strain>
        <tissue evidence="3">Whole Adult</tissue>
    </source>
</reference>
<dbReference type="AlphaFoldDB" id="A0A9C6SZ29"/>
<feature type="region of interest" description="Disordered" evidence="1">
    <location>
        <begin position="114"/>
        <end position="172"/>
    </location>
</feature>
<accession>A0A9C6SZ29</accession>
<protein>
    <submittedName>
        <fullName evidence="3">Uncharacterized protein LOC127565787</fullName>
    </submittedName>
</protein>
<feature type="compositionally biased region" description="Basic residues" evidence="1">
    <location>
        <begin position="61"/>
        <end position="70"/>
    </location>
</feature>
<sequence length="202" mass="20996">MRIRVHTVEGSSLRRTMGGRCKVCKAPTQTDGGQRSAHGRGTADRGRGGRSGSQLPPARCRQSRPNRRRGINPMARTGGTDSVADPEPEGSELLKAMTSCLDAQASVLAVCAGPAGTGQVGPVAAKSSSRRARRRRRGQPAADAVDGDTSRGGVPRKGRGGARRRRASWRGRNVQAANIRTGASASCMKAQPFIGACVGAVG</sequence>
<keyword evidence="2" id="KW-1185">Reference proteome</keyword>
<proteinExistence type="predicted"/>
<evidence type="ECO:0000313" key="3">
    <source>
        <dbReference type="RefSeq" id="XP_051862261.1"/>
    </source>
</evidence>
<evidence type="ECO:0000256" key="1">
    <source>
        <dbReference type="SAM" id="MobiDB-lite"/>
    </source>
</evidence>
<feature type="compositionally biased region" description="Basic residues" evidence="1">
    <location>
        <begin position="128"/>
        <end position="138"/>
    </location>
</feature>
<name>A0A9C6SZ29_DROAB</name>
<organism evidence="2 3">
    <name type="scientific">Drosophila albomicans</name>
    <name type="common">Fruit fly</name>
    <dbReference type="NCBI Taxonomy" id="7291"/>
    <lineage>
        <taxon>Eukaryota</taxon>
        <taxon>Metazoa</taxon>
        <taxon>Ecdysozoa</taxon>
        <taxon>Arthropoda</taxon>
        <taxon>Hexapoda</taxon>
        <taxon>Insecta</taxon>
        <taxon>Pterygota</taxon>
        <taxon>Neoptera</taxon>
        <taxon>Endopterygota</taxon>
        <taxon>Diptera</taxon>
        <taxon>Brachycera</taxon>
        <taxon>Muscomorpha</taxon>
        <taxon>Ephydroidea</taxon>
        <taxon>Drosophilidae</taxon>
        <taxon>Drosophila</taxon>
    </lineage>
</organism>
<dbReference type="RefSeq" id="XP_051862261.1">
    <property type="nucleotide sequence ID" value="XM_052006301.1"/>
</dbReference>
<feature type="compositionally biased region" description="Basic residues" evidence="1">
    <location>
        <begin position="154"/>
        <end position="169"/>
    </location>
</feature>
<dbReference type="Proteomes" id="UP000515160">
    <property type="component" value="Chromosome 4"/>
</dbReference>